<keyword evidence="4" id="KW-1185">Reference proteome</keyword>
<proteinExistence type="inferred from homology"/>
<dbReference type="PANTHER" id="PTHR12300:SF177">
    <property type="entry name" value="PROTEIN YOP1"/>
    <property type="match status" value="1"/>
</dbReference>
<feature type="region of interest" description="Disordered" evidence="2">
    <location>
        <begin position="241"/>
        <end position="350"/>
    </location>
</feature>
<evidence type="ECO:0000313" key="4">
    <source>
        <dbReference type="Proteomes" id="UP000800097"/>
    </source>
</evidence>
<dbReference type="InterPro" id="IPR004345">
    <property type="entry name" value="TB2_DP1_HVA22"/>
</dbReference>
<gene>
    <name evidence="3" type="ORF">EI97DRAFT_430020</name>
</gene>
<dbReference type="AlphaFoldDB" id="A0A6A6JVL8"/>
<accession>A0A6A6JVL8</accession>
<dbReference type="GeneID" id="54550759"/>
<organism evidence="3 4">
    <name type="scientific">Westerdykella ornata</name>
    <dbReference type="NCBI Taxonomy" id="318751"/>
    <lineage>
        <taxon>Eukaryota</taxon>
        <taxon>Fungi</taxon>
        <taxon>Dikarya</taxon>
        <taxon>Ascomycota</taxon>
        <taxon>Pezizomycotina</taxon>
        <taxon>Dothideomycetes</taxon>
        <taxon>Pleosporomycetidae</taxon>
        <taxon>Pleosporales</taxon>
        <taxon>Sporormiaceae</taxon>
        <taxon>Westerdykella</taxon>
    </lineage>
</organism>
<dbReference type="Pfam" id="PF03134">
    <property type="entry name" value="TB2_DP1_HVA22"/>
    <property type="match status" value="1"/>
</dbReference>
<comment type="similarity">
    <text evidence="1">Belongs to the DP1 family.</text>
</comment>
<dbReference type="Proteomes" id="UP000800097">
    <property type="component" value="Unassembled WGS sequence"/>
</dbReference>
<evidence type="ECO:0000256" key="1">
    <source>
        <dbReference type="RuleBase" id="RU362006"/>
    </source>
</evidence>
<evidence type="ECO:0000256" key="2">
    <source>
        <dbReference type="SAM" id="MobiDB-lite"/>
    </source>
</evidence>
<name>A0A6A6JVL8_WESOR</name>
<protein>
    <recommendedName>
        <fullName evidence="1">Protein YOP1</fullName>
    </recommendedName>
</protein>
<evidence type="ECO:0000313" key="3">
    <source>
        <dbReference type="EMBL" id="KAF2280275.1"/>
    </source>
</evidence>
<keyword evidence="1" id="KW-0812">Transmembrane</keyword>
<reference evidence="3" key="1">
    <citation type="journal article" date="2020" name="Stud. Mycol.">
        <title>101 Dothideomycetes genomes: a test case for predicting lifestyles and emergence of pathogens.</title>
        <authorList>
            <person name="Haridas S."/>
            <person name="Albert R."/>
            <person name="Binder M."/>
            <person name="Bloem J."/>
            <person name="Labutti K."/>
            <person name="Salamov A."/>
            <person name="Andreopoulos B."/>
            <person name="Baker S."/>
            <person name="Barry K."/>
            <person name="Bills G."/>
            <person name="Bluhm B."/>
            <person name="Cannon C."/>
            <person name="Castanera R."/>
            <person name="Culley D."/>
            <person name="Daum C."/>
            <person name="Ezra D."/>
            <person name="Gonzalez J."/>
            <person name="Henrissat B."/>
            <person name="Kuo A."/>
            <person name="Liang C."/>
            <person name="Lipzen A."/>
            <person name="Lutzoni F."/>
            <person name="Magnuson J."/>
            <person name="Mondo S."/>
            <person name="Nolan M."/>
            <person name="Ohm R."/>
            <person name="Pangilinan J."/>
            <person name="Park H.-J."/>
            <person name="Ramirez L."/>
            <person name="Alfaro M."/>
            <person name="Sun H."/>
            <person name="Tritt A."/>
            <person name="Yoshinaga Y."/>
            <person name="Zwiers L.-H."/>
            <person name="Turgeon B."/>
            <person name="Goodwin S."/>
            <person name="Spatafora J."/>
            <person name="Crous P."/>
            <person name="Grigoriev I."/>
        </authorList>
    </citation>
    <scope>NUCLEOTIDE SEQUENCE</scope>
    <source>
        <strain evidence="3">CBS 379.55</strain>
    </source>
</reference>
<dbReference type="GO" id="GO:0016020">
    <property type="term" value="C:membrane"/>
    <property type="evidence" value="ECO:0007669"/>
    <property type="project" value="UniProtKB-SubCell"/>
</dbReference>
<dbReference type="PANTHER" id="PTHR12300">
    <property type="entry name" value="HVA22-LIKE PROTEINS"/>
    <property type="match status" value="1"/>
</dbReference>
<keyword evidence="1" id="KW-1133">Transmembrane helix</keyword>
<feature type="transmembrane region" description="Helical" evidence="1">
    <location>
        <begin position="69"/>
        <end position="89"/>
    </location>
</feature>
<sequence length="350" mass="38338">MFGFIADGLTVAITILFPIFASYKALHTSDPAILAPWLMYFVTLSLLTAFESTLDFILSWIPFYPWLRFIVHFYLLLPGSSHGAGFLYIEYIEPFLYHHEREIDDFITDAHDRAKKAGLQYFQQAVEWVKVNVLGFAPSKREPEPRPGQTYAQSFMSRFAMPTARGGADNLSYLVSQALSGASALYGASGAGAGAQTAGVERGAGAGLVPESIRNPADRLNYVASQRSRLASLLQEFDREQDNLQRQRDSGASYTPSSSGGSGGLSKSRSEAEFDRIEREEVSSGAAPPPYPVTPPAFERRASGGWMPWNWQRGAGGQPVQRGRGDDDALAYGKVPEGERGRSSGYDRGL</sequence>
<keyword evidence="1" id="KW-0472">Membrane</keyword>
<feature type="transmembrane region" description="Helical" evidence="1">
    <location>
        <begin position="38"/>
        <end position="63"/>
    </location>
</feature>
<feature type="compositionally biased region" description="Low complexity" evidence="2">
    <location>
        <begin position="250"/>
        <end position="259"/>
    </location>
</feature>
<comment type="subcellular location">
    <subcellularLocation>
        <location evidence="1">Membrane</location>
        <topology evidence="1">Multi-pass membrane protein</topology>
    </subcellularLocation>
</comment>
<feature type="compositionally biased region" description="Basic and acidic residues" evidence="2">
    <location>
        <begin position="268"/>
        <end position="282"/>
    </location>
</feature>
<dbReference type="EMBL" id="ML986485">
    <property type="protein sequence ID" value="KAF2280275.1"/>
    <property type="molecule type" value="Genomic_DNA"/>
</dbReference>
<feature type="transmembrane region" description="Helical" evidence="1">
    <location>
        <begin position="6"/>
        <end position="26"/>
    </location>
</feature>
<dbReference type="RefSeq" id="XP_033657813.1">
    <property type="nucleotide sequence ID" value="XM_033797584.1"/>
</dbReference>
<comment type="caution">
    <text evidence="1">Lacks conserved residue(s) required for the propagation of feature annotation.</text>
</comment>
<dbReference type="OrthoDB" id="434647at2759"/>